<evidence type="ECO:0000256" key="2">
    <source>
        <dbReference type="ARBA" id="ARBA00011738"/>
    </source>
</evidence>
<dbReference type="RefSeq" id="WP_176735074.1">
    <property type="nucleotide sequence ID" value="NZ_FMCT01000025.1"/>
</dbReference>
<dbReference type="InterPro" id="IPR049438">
    <property type="entry name" value="TreT_GT1"/>
</dbReference>
<evidence type="ECO:0000313" key="9">
    <source>
        <dbReference type="EMBL" id="SCF49964.1"/>
    </source>
</evidence>
<dbReference type="GO" id="GO:0016757">
    <property type="term" value="F:glycosyltransferase activity"/>
    <property type="evidence" value="ECO:0007669"/>
    <property type="project" value="UniProtKB-KW"/>
</dbReference>
<comment type="subunit">
    <text evidence="2">Homodimer.</text>
</comment>
<dbReference type="Pfam" id="PF21269">
    <property type="entry name" value="TreT_GT1"/>
    <property type="match status" value="1"/>
</dbReference>
<dbReference type="InterPro" id="IPR001296">
    <property type="entry name" value="Glyco_trans_1"/>
</dbReference>
<evidence type="ECO:0000259" key="7">
    <source>
        <dbReference type="Pfam" id="PF00534"/>
    </source>
</evidence>
<evidence type="ECO:0000313" key="10">
    <source>
        <dbReference type="Proteomes" id="UP000183585"/>
    </source>
</evidence>
<gene>
    <name evidence="9" type="ORF">GA0070563_1258</name>
</gene>
<feature type="domain" description="Trehalose synthase N-terminal" evidence="8">
    <location>
        <begin position="46"/>
        <end position="193"/>
    </location>
</feature>
<keyword evidence="4" id="KW-0328">Glycosyltransferase</keyword>
<dbReference type="AlphaFoldDB" id="A0A1C5AY37"/>
<comment type="similarity">
    <text evidence="1">Belongs to the glycosyltransferase group 1 family. Glycosyltransferase 4 subfamily.</text>
</comment>
<keyword evidence="3" id="KW-0313">Glucose metabolism</keyword>
<evidence type="ECO:0000256" key="6">
    <source>
        <dbReference type="ARBA" id="ARBA00023277"/>
    </source>
</evidence>
<dbReference type="Gene3D" id="3.40.50.2000">
    <property type="entry name" value="Glycogen Phosphorylase B"/>
    <property type="match status" value="2"/>
</dbReference>
<name>A0A1C5AY37_9ACTN</name>
<dbReference type="PANTHER" id="PTHR47779:SF1">
    <property type="entry name" value="SYNTHASE (CCG-9), PUTATIVE (AFU_ORTHOLOGUE AFUA_3G12100)-RELATED"/>
    <property type="match status" value="1"/>
</dbReference>
<dbReference type="Proteomes" id="UP000183585">
    <property type="component" value="Unassembled WGS sequence"/>
</dbReference>
<dbReference type="PANTHER" id="PTHR47779">
    <property type="entry name" value="SYNTHASE (CCG-9), PUTATIVE (AFU_ORTHOLOGUE AFUA_3G12100)-RELATED"/>
    <property type="match status" value="1"/>
</dbReference>
<organism evidence="9 10">
    <name type="scientific">Micromonospora carbonacea</name>
    <dbReference type="NCBI Taxonomy" id="47853"/>
    <lineage>
        <taxon>Bacteria</taxon>
        <taxon>Bacillati</taxon>
        <taxon>Actinomycetota</taxon>
        <taxon>Actinomycetes</taxon>
        <taxon>Micromonosporales</taxon>
        <taxon>Micromonosporaceae</taxon>
        <taxon>Micromonospora</taxon>
    </lineage>
</organism>
<evidence type="ECO:0000259" key="8">
    <source>
        <dbReference type="Pfam" id="PF21269"/>
    </source>
</evidence>
<keyword evidence="6" id="KW-0119">Carbohydrate metabolism</keyword>
<keyword evidence="10" id="KW-1185">Reference proteome</keyword>
<dbReference type="GO" id="GO:0006006">
    <property type="term" value="P:glucose metabolic process"/>
    <property type="evidence" value="ECO:0007669"/>
    <property type="project" value="UniProtKB-KW"/>
</dbReference>
<dbReference type="InterPro" id="IPR052078">
    <property type="entry name" value="Trehalose_Metab_GTase"/>
</dbReference>
<dbReference type="Pfam" id="PF00534">
    <property type="entry name" value="Glycos_transf_1"/>
    <property type="match status" value="1"/>
</dbReference>
<protein>
    <submittedName>
        <fullName evidence="9">Trehalose synthase</fullName>
    </submittedName>
</protein>
<dbReference type="SUPFAM" id="SSF53756">
    <property type="entry name" value="UDP-Glycosyltransferase/glycogen phosphorylase"/>
    <property type="match status" value="1"/>
</dbReference>
<evidence type="ECO:0000256" key="1">
    <source>
        <dbReference type="ARBA" id="ARBA00009481"/>
    </source>
</evidence>
<reference evidence="10" key="1">
    <citation type="submission" date="2016-06" db="EMBL/GenBank/DDBJ databases">
        <authorList>
            <person name="Varghese N."/>
            <person name="Submissions Spin"/>
        </authorList>
    </citation>
    <scope>NUCLEOTIDE SEQUENCE [LARGE SCALE GENOMIC DNA]</scope>
    <source>
        <strain evidence="10">DSM 43168</strain>
    </source>
</reference>
<keyword evidence="5" id="KW-0808">Transferase</keyword>
<feature type="domain" description="Glycosyl transferase family 1" evidence="7">
    <location>
        <begin position="361"/>
        <end position="430"/>
    </location>
</feature>
<dbReference type="EMBL" id="FMCT01000025">
    <property type="protein sequence ID" value="SCF49964.1"/>
    <property type="molecule type" value="Genomic_DNA"/>
</dbReference>
<sequence length="467" mass="50533">MLSIQQPDPRPVLPRLEALLGPDRADALRRAAARIRDRLAGGTLWHVNSTGAGGGVAETLQMALPLYRDLGVSATWAVINGDADFFTITKRLGVALYGSPGDGGPLGPAERGLYLRTLASARDDLLSRVRPGDIVILHDHQAAGLAEPLLDRVGAVYWRCYVGVDAPTEASEAAWDFLTPLLTGVRELIFCADTLVPDRFAARPVRIRPLFTSPFTAKNCELDAATVEHLLARCGLHPEHGAPGPATLRTPVGEVGIRRPPQVIAQERPRPGQPLVTQVSRWDRLKDMHGVLAGVTSHVDDGYLALVGPDTAAIPDDIEQQVWYDRCVEAWRALPPRQRARVALVCLPMADLTENALLVNAIQRASDVVVQKSLAEGFGLTVTEAMWKSRVVVASAVGGIRTQITDQLDGLLVDDPTDLAAFGRVLRRAVGREVDTQILGKRAHDKVRAEFLPDGEVLSTATMIDEL</sequence>
<evidence type="ECO:0000256" key="3">
    <source>
        <dbReference type="ARBA" id="ARBA00022526"/>
    </source>
</evidence>
<evidence type="ECO:0000256" key="4">
    <source>
        <dbReference type="ARBA" id="ARBA00022676"/>
    </source>
</evidence>
<accession>A0A1C5AY37</accession>
<evidence type="ECO:0000256" key="5">
    <source>
        <dbReference type="ARBA" id="ARBA00022679"/>
    </source>
</evidence>
<proteinExistence type="inferred from homology"/>